<feature type="domain" description="Glycosyltransferase 2-like" evidence="1">
    <location>
        <begin position="563"/>
        <end position="745"/>
    </location>
</feature>
<dbReference type="InterPro" id="IPR001173">
    <property type="entry name" value="Glyco_trans_2-like"/>
</dbReference>
<dbReference type="PANTHER" id="PTHR43179">
    <property type="entry name" value="RHAMNOSYLTRANSFERASE WBBL"/>
    <property type="match status" value="1"/>
</dbReference>
<organism evidence="2 3">
    <name type="scientific">Azospirillum isscasi</name>
    <dbReference type="NCBI Taxonomy" id="3053926"/>
    <lineage>
        <taxon>Bacteria</taxon>
        <taxon>Pseudomonadati</taxon>
        <taxon>Pseudomonadota</taxon>
        <taxon>Alphaproteobacteria</taxon>
        <taxon>Rhodospirillales</taxon>
        <taxon>Azospirillaceae</taxon>
        <taxon>Azospirillum</taxon>
    </lineage>
</organism>
<keyword evidence="2" id="KW-0328">Glycosyltransferase</keyword>
<dbReference type="GO" id="GO:0016757">
    <property type="term" value="F:glycosyltransferase activity"/>
    <property type="evidence" value="ECO:0007669"/>
    <property type="project" value="UniProtKB-KW"/>
</dbReference>
<sequence>MARTDAFIVMPDSATTGDLGRRSPAEPFYGRVEEWSGTRLTGWALSVDQPDAPVPLRVSAGPADAPATVVAVPDRESGVLSQLLGRPVRCGFELDLTALFPGLDPSRTPVSVRIAATGHLLENGLSAPTARKVEANIDSVEGPRIVGWAVNTEDEREAVEVDVVVDGVTAARVVANQQRRDLLSRFATCDHGFEVLLSVRSGRTLELRDRRDGAVLFGPLPIALDEANTIPDDRLADRLDELAEVLREIRAEVPRRRHAAARSVADYTAYFNECYAETAARRLRLSTRAAGLPARPLFSVVMPVCDPPLWMLAEAIESVRAQAYGHWELCIADDASRDDAVRLLIRREAARDSRIRAVFGETRGGVSAATNRALSLASGDYVAFLDHDDRLSADALLCMAEALCREPVPVLYSDEDRIAPDGRHVAPAFKPDFDPELLTAINYVCHLLVVERRRLLEVGGLREGTEGVQDHDLVLRLLERVGAAGIRHVPRILYHWRINPASLSGAGDPAAILAGIGRVVGEHLQRTGSRATATADHEAHSRSGGLFSARVRHPLPMPAPAVSIVVPTKDAAGLVGDCVSSLLAKTDYPNYEIVLVDHDSADPRSRPFFDSLARDPRVRVVDFHGPFNWAAINNAAATACRGSALCFLNNDVVAITPSWLSEMMSLLVRPGVGAVGAKLLYPNGTIQHAGVVLGAGDAAGQAAGHAFVGLGAEEPGHLGQAMLPRTVSAVTGACLLTSRNAFEAVGGFDMVHLPVAYADVDYCLKLQQAGLRVLWTPHARLHHFETQTRGTDDTPEKMKRLAGEASHLRTRWGDRLRNDPFYNPHFEPLGPTYRLLRPPPGDADGVGSP</sequence>
<dbReference type="PANTHER" id="PTHR43179:SF7">
    <property type="entry name" value="RHAMNOSYLTRANSFERASE WBBL"/>
    <property type="match status" value="1"/>
</dbReference>
<evidence type="ECO:0000259" key="1">
    <source>
        <dbReference type="Pfam" id="PF00535"/>
    </source>
</evidence>
<comment type="caution">
    <text evidence="2">The sequence shown here is derived from an EMBL/GenBank/DDBJ whole genome shotgun (WGS) entry which is preliminary data.</text>
</comment>
<gene>
    <name evidence="2" type="ORF">QSG27_05165</name>
</gene>
<evidence type="ECO:0000313" key="2">
    <source>
        <dbReference type="EMBL" id="MDQ2102082.1"/>
    </source>
</evidence>
<dbReference type="Gene3D" id="3.90.550.10">
    <property type="entry name" value="Spore Coat Polysaccharide Biosynthesis Protein SpsA, Chain A"/>
    <property type="match status" value="2"/>
</dbReference>
<dbReference type="SUPFAM" id="SSF53448">
    <property type="entry name" value="Nucleotide-diphospho-sugar transferases"/>
    <property type="match status" value="2"/>
</dbReference>
<feature type="domain" description="Glycosyltransferase 2-like" evidence="1">
    <location>
        <begin position="299"/>
        <end position="408"/>
    </location>
</feature>
<evidence type="ECO:0000313" key="3">
    <source>
        <dbReference type="Proteomes" id="UP001227317"/>
    </source>
</evidence>
<proteinExistence type="predicted"/>
<dbReference type="EMBL" id="JAUJFI010000014">
    <property type="protein sequence ID" value="MDQ2102082.1"/>
    <property type="molecule type" value="Genomic_DNA"/>
</dbReference>
<accession>A0ABU0WDV9</accession>
<dbReference type="RefSeq" id="WP_306704065.1">
    <property type="nucleotide sequence ID" value="NZ_JAUJFI010000014.1"/>
</dbReference>
<dbReference type="Pfam" id="PF00535">
    <property type="entry name" value="Glycos_transf_2"/>
    <property type="match status" value="2"/>
</dbReference>
<dbReference type="Proteomes" id="UP001227317">
    <property type="component" value="Unassembled WGS sequence"/>
</dbReference>
<dbReference type="CDD" id="cd04184">
    <property type="entry name" value="GT2_RfbC_Mx_like"/>
    <property type="match status" value="1"/>
</dbReference>
<reference evidence="2 3" key="1">
    <citation type="submission" date="2023-06" db="EMBL/GenBank/DDBJ databases">
        <title>Azospirillum isscasensis sp.nov, a bacterium isolated from rhizosphere soil of rice.</title>
        <authorList>
            <person name="Wang H."/>
        </authorList>
    </citation>
    <scope>NUCLEOTIDE SEQUENCE [LARGE SCALE GENOMIC DNA]</scope>
    <source>
        <strain evidence="2 3">C340-1</strain>
    </source>
</reference>
<keyword evidence="2" id="KW-0808">Transferase</keyword>
<protein>
    <submittedName>
        <fullName evidence="2">Glycosyltransferase</fullName>
        <ecNumber evidence="2">2.4.-.-</ecNumber>
    </submittedName>
</protein>
<keyword evidence="3" id="KW-1185">Reference proteome</keyword>
<dbReference type="EC" id="2.4.-.-" evidence="2"/>
<name>A0ABU0WDV9_9PROT</name>
<dbReference type="InterPro" id="IPR029044">
    <property type="entry name" value="Nucleotide-diphossugar_trans"/>
</dbReference>